<dbReference type="SUPFAM" id="SSF53254">
    <property type="entry name" value="Phosphoglycerate mutase-like"/>
    <property type="match status" value="1"/>
</dbReference>
<dbReference type="GO" id="GO:0016791">
    <property type="term" value="F:phosphatase activity"/>
    <property type="evidence" value="ECO:0007669"/>
    <property type="project" value="TreeGrafter"/>
</dbReference>
<dbReference type="Proteomes" id="UP000813385">
    <property type="component" value="Unassembled WGS sequence"/>
</dbReference>
<dbReference type="OrthoDB" id="496981at2759"/>
<dbReference type="InterPro" id="IPR013078">
    <property type="entry name" value="His_Pase_superF_clade-1"/>
</dbReference>
<dbReference type="PANTHER" id="PTHR48100">
    <property type="entry name" value="BROAD-SPECIFICITY PHOSPHATASE YOR283W-RELATED"/>
    <property type="match status" value="1"/>
</dbReference>
<keyword evidence="2" id="KW-1185">Reference proteome</keyword>
<sequence length="310" mass="34971">MSNKEAVCNLRFRLVPGFFTNLTERAQQDPTAKLTTLPSLGLLDKSAWPDNVAEATSNEGKASWELLADHVAHLNSESPGSTKYKVLFITRHGQGYHNTFEAKSHWSHLDGDGTVVWADAKIDENGIKQAADLSEIWSKTATEDKLPLPKSIYTSPLARCLETTRRVLSKTYQEQGAEFRPIIKELLRERLTDHTCDRRSSRSWIEANYPDYLFESGFSEEDKLWTGKVWETTAEHVARKQQVLEDIFATDDNGFVALVTHSYAISAILGVLGEEEVRVREGSTIMLFVKAEQVHHVLEEATTLYPRTSC</sequence>
<dbReference type="InterPro" id="IPR029033">
    <property type="entry name" value="His_PPase_superfam"/>
</dbReference>
<evidence type="ECO:0000313" key="1">
    <source>
        <dbReference type="EMBL" id="KAH7359245.1"/>
    </source>
</evidence>
<gene>
    <name evidence="1" type="ORF">B0T11DRAFT_300172</name>
</gene>
<dbReference type="CDD" id="cd07067">
    <property type="entry name" value="HP_PGM_like"/>
    <property type="match status" value="1"/>
</dbReference>
<name>A0A8K0TC72_9PEZI</name>
<proteinExistence type="predicted"/>
<reference evidence="1" key="1">
    <citation type="journal article" date="2021" name="Nat. Commun.">
        <title>Genetic determinants of endophytism in the Arabidopsis root mycobiome.</title>
        <authorList>
            <person name="Mesny F."/>
            <person name="Miyauchi S."/>
            <person name="Thiergart T."/>
            <person name="Pickel B."/>
            <person name="Atanasova L."/>
            <person name="Karlsson M."/>
            <person name="Huettel B."/>
            <person name="Barry K.W."/>
            <person name="Haridas S."/>
            <person name="Chen C."/>
            <person name="Bauer D."/>
            <person name="Andreopoulos W."/>
            <person name="Pangilinan J."/>
            <person name="LaButti K."/>
            <person name="Riley R."/>
            <person name="Lipzen A."/>
            <person name="Clum A."/>
            <person name="Drula E."/>
            <person name="Henrissat B."/>
            <person name="Kohler A."/>
            <person name="Grigoriev I.V."/>
            <person name="Martin F.M."/>
            <person name="Hacquard S."/>
        </authorList>
    </citation>
    <scope>NUCLEOTIDE SEQUENCE</scope>
    <source>
        <strain evidence="1">MPI-CAGE-AT-0016</strain>
    </source>
</reference>
<dbReference type="Pfam" id="PF00300">
    <property type="entry name" value="His_Phos_1"/>
    <property type="match status" value="1"/>
</dbReference>
<comment type="caution">
    <text evidence="1">The sequence shown here is derived from an EMBL/GenBank/DDBJ whole genome shotgun (WGS) entry which is preliminary data.</text>
</comment>
<dbReference type="EMBL" id="JAGPXD010000004">
    <property type="protein sequence ID" value="KAH7359245.1"/>
    <property type="molecule type" value="Genomic_DNA"/>
</dbReference>
<organism evidence="1 2">
    <name type="scientific">Plectosphaerella cucumerina</name>
    <dbReference type="NCBI Taxonomy" id="40658"/>
    <lineage>
        <taxon>Eukaryota</taxon>
        <taxon>Fungi</taxon>
        <taxon>Dikarya</taxon>
        <taxon>Ascomycota</taxon>
        <taxon>Pezizomycotina</taxon>
        <taxon>Sordariomycetes</taxon>
        <taxon>Hypocreomycetidae</taxon>
        <taxon>Glomerellales</taxon>
        <taxon>Plectosphaerellaceae</taxon>
        <taxon>Plectosphaerella</taxon>
    </lineage>
</organism>
<dbReference type="InterPro" id="IPR050275">
    <property type="entry name" value="PGM_Phosphatase"/>
</dbReference>
<dbReference type="Gene3D" id="3.40.50.1240">
    <property type="entry name" value="Phosphoglycerate mutase-like"/>
    <property type="match status" value="1"/>
</dbReference>
<dbReference type="GO" id="GO:0005737">
    <property type="term" value="C:cytoplasm"/>
    <property type="evidence" value="ECO:0007669"/>
    <property type="project" value="TreeGrafter"/>
</dbReference>
<protein>
    <submittedName>
        <fullName evidence="1">Histidine phosphatase superfamily</fullName>
    </submittedName>
</protein>
<evidence type="ECO:0000313" key="2">
    <source>
        <dbReference type="Proteomes" id="UP000813385"/>
    </source>
</evidence>
<accession>A0A8K0TC72</accession>
<dbReference type="AlphaFoldDB" id="A0A8K0TC72"/>
<dbReference type="PANTHER" id="PTHR48100:SF1">
    <property type="entry name" value="HISTIDINE PHOSPHATASE FAMILY PROTEIN-RELATED"/>
    <property type="match status" value="1"/>
</dbReference>
<dbReference type="SMART" id="SM00855">
    <property type="entry name" value="PGAM"/>
    <property type="match status" value="1"/>
</dbReference>